<gene>
    <name evidence="43" type="ORF">A3T68_14175</name>
    <name evidence="40" type="ORF">APS00_21955</name>
    <name evidence="41" type="ORF">AVV94_21875</name>
    <name evidence="42" type="ORF">AYO59_10835</name>
    <name evidence="48" type="ORF">B6H83_23680</name>
    <name evidence="49" type="ORF">B7096_23845</name>
    <name evidence="50" type="ORF">B7906_20830</name>
    <name evidence="44" type="ORF">BCO02_20490</name>
    <name evidence="45" type="ORF">BCO11_21795</name>
    <name evidence="46" type="ORF">BCO24_20630</name>
    <name evidence="47" type="ORF">BKZ14_23640</name>
    <name evidence="30" type="ORF">D4Q57_23625</name>
    <name evidence="7" type="ORF">D6191_22140</name>
    <name evidence="15" type="ORF">D6K77_24415</name>
    <name evidence="91" type="ORF">D7G20_24205</name>
    <name evidence="90" type="ORF">D7G23_24620</name>
    <name evidence="31" type="ORF">DK644_22480</name>
    <name evidence="32" type="ORF">DK658_23175</name>
    <name evidence="27" type="ORF">DKR80_24210</name>
    <name evidence="33" type="ORF">DML76_23910</name>
    <name evidence="34" type="ORF">DML78_23565</name>
    <name evidence="35" type="ORF">DN939_23370</name>
    <name evidence="28" type="ORF">DNT91_24200</name>
    <name evidence="38" type="ORF">DOG78_24555</name>
    <name evidence="12" type="ORF">DRV16_24500</name>
    <name evidence="14" type="ORF">DRV51_24900</name>
    <name evidence="13" type="ORF">DRX68_24890</name>
    <name evidence="29" type="ORF">DTE60_22520</name>
    <name evidence="39" type="ORF">DUG45_24325</name>
    <name evidence="36" type="ORF">DVE59_24020</name>
    <name evidence="37" type="ORF">DZ830_24500</name>
    <name evidence="3" type="ORF">E3C53_23460</name>
    <name evidence="25" type="ORF">E4A09_17475</name>
    <name evidence="9" type="ORF">E4S80_23300</name>
    <name evidence="10" type="ORF">E7893_23390</name>
    <name evidence="5" type="ORF">E9406_21640</name>
    <name evidence="16" type="ORF">EAY49_23995</name>
    <name evidence="17" type="ORF">EAY59_23645</name>
    <name evidence="18" type="ORF">EBC42_20060</name>
    <name evidence="19" type="ORF">EI356_19405</name>
    <name evidence="8" type="ORF">EK920_23340</name>
    <name evidence="20" type="ORF">EKK94_20320</name>
    <name evidence="6" type="ORF">EM927_23065</name>
    <name evidence="2" type="ORF">EQ866_23540</name>
    <name evidence="21" type="ORF">EUQ70_20795</name>
    <name evidence="22" type="ORF">EVX96_23490</name>
    <name evidence="4" type="ORF">EX903_23235</name>
    <name evidence="23" type="ORF">EZK84_16075</name>
    <name evidence="11" type="ORF">FA731_23520</name>
    <name evidence="26" type="ORF">FD413_23515</name>
    <name evidence="1" type="ORF">FDA00_23230</name>
    <name evidence="24" type="ORF">FKX15_20730</name>
    <name evidence="68" type="ORF">G0B50_23055</name>
    <name evidence="69" type="ORF">G0B53_23175</name>
    <name evidence="70" type="ORF">G0E12_21510</name>
    <name evidence="71" type="ORF">G2961_21470</name>
    <name evidence="73" type="ORF">G2983_22035</name>
    <name evidence="75" type="ORF">G3333_004627</name>
    <name evidence="72" type="ORF">G3A17_17695</name>
    <name evidence="74" type="ORF">G3A25_21125</name>
    <name evidence="83" type="ORF">G4216_004396</name>
    <name evidence="82" type="ORF">G4217_004255</name>
    <name evidence="77" type="ORF">G4G82_004427</name>
    <name evidence="76" type="ORF">G4G86_004440</name>
    <name evidence="79" type="ORF">G4H61_004568</name>
    <name evidence="80" type="ORF">G4J40_004391</name>
    <name evidence="78" type="ORF">G4K06_004621</name>
    <name evidence="81" type="ORF">G4Q07_004390</name>
    <name evidence="88" type="ORF">G9266_004430</name>
    <name evidence="89" type="ORF">G9344_001861</name>
    <name evidence="86" type="ORF">G9F95_003556</name>
    <name evidence="85" type="ORF">G9G59_004511</name>
    <name evidence="84" type="ORF">G9W71_004441</name>
    <name evidence="87" type="ORF">G9Y62_004492</name>
    <name evidence="66" type="ORF">GB230_21395</name>
    <name evidence="55" type="ORF">GB310_21815</name>
    <name evidence="61" type="ORF">GB408_19620</name>
    <name evidence="67" type="ORF">GB553_20970</name>
    <name evidence="56" type="ORF">GBW26_16280</name>
    <name evidence="57" type="ORF">GBW98_21205</name>
    <name evidence="58" type="ORF">GBX42_21385</name>
    <name evidence="53" type="ORF">GBX99_21625</name>
    <name evidence="59" type="ORF">GBY47_22035</name>
    <name evidence="52" type="ORF">GBY48_19885</name>
    <name evidence="62" type="ORF">GBY68_23005</name>
    <name evidence="64" type="ORF">GBY81_22180</name>
    <name evidence="54" type="ORF">GBY90_22410</name>
    <name evidence="65" type="ORF">GBY91_22900</name>
    <name evidence="63" type="ORF">GBZ01_18475</name>
    <name evidence="60" type="ORF">GBZ23_19430</name>
    <name evidence="51" type="ORF">GDL33_20645</name>
</gene>
<dbReference type="EMBL" id="DAAWCZ010000018">
    <property type="protein sequence ID" value="HAF7373268.1"/>
    <property type="molecule type" value="Genomic_DNA"/>
</dbReference>
<dbReference type="EMBL" id="AALOZA010000021">
    <property type="protein sequence ID" value="EDB8897251.1"/>
    <property type="molecule type" value="Genomic_DNA"/>
</dbReference>
<dbReference type="EMBL" id="DAAFVT010000021">
    <property type="protein sequence ID" value="HAB1724219.1"/>
    <property type="molecule type" value="Genomic_DNA"/>
</dbReference>
<dbReference type="EMBL" id="DAARBA010000098">
    <property type="protein sequence ID" value="HAE1682562.1"/>
    <property type="molecule type" value="Genomic_DNA"/>
</dbReference>
<evidence type="ECO:0000313" key="90">
    <source>
        <dbReference type="EMBL" id="QJV35779.1"/>
    </source>
</evidence>
<evidence type="ECO:0000313" key="74">
    <source>
        <dbReference type="EMBL" id="HAE1682562.1"/>
    </source>
</evidence>
<dbReference type="EMBL" id="AAHUFL010000028">
    <property type="protein sequence ID" value="ECA3973468.1"/>
    <property type="molecule type" value="Genomic_DNA"/>
</dbReference>
<dbReference type="EMBL" id="AAGHRN010000051">
    <property type="protein sequence ID" value="EBO1800381.1"/>
    <property type="molecule type" value="Genomic_DNA"/>
</dbReference>
<organism evidence="88">
    <name type="scientific">Salmonella infantis</name>
    <dbReference type="NCBI Taxonomy" id="595"/>
    <lineage>
        <taxon>Bacteria</taxon>
        <taxon>Pseudomonadati</taxon>
        <taxon>Pseudomonadota</taxon>
        <taxon>Gammaproteobacteria</taxon>
        <taxon>Enterobacterales</taxon>
        <taxon>Enterobacteriaceae</taxon>
        <taxon>Salmonella</taxon>
    </lineage>
</organism>
<evidence type="ECO:0000313" key="68">
    <source>
        <dbReference type="EMBL" id="HAC6553976.1"/>
    </source>
</evidence>
<dbReference type="EMBL" id="AAHXAP010000063">
    <property type="protein sequence ID" value="ECB2704307.1"/>
    <property type="molecule type" value="Genomic_DNA"/>
</dbReference>
<dbReference type="EMBL" id="DAASNY010000023">
    <property type="protein sequence ID" value="HAE6309162.1"/>
    <property type="molecule type" value="Genomic_DNA"/>
</dbReference>
<dbReference type="EMBL" id="DAAGQT010000023">
    <property type="protein sequence ID" value="HAB4174892.1"/>
    <property type="molecule type" value="Genomic_DNA"/>
</dbReference>
<evidence type="ECO:0000313" key="78">
    <source>
        <dbReference type="EMBL" id="HAE5436202.1"/>
    </source>
</evidence>
<dbReference type="EMBL" id="DAASFK010000020">
    <property type="protein sequence ID" value="HAE5305823.1"/>
    <property type="molecule type" value="Genomic_DNA"/>
</dbReference>
<dbReference type="EMBL" id="AAKOVZ010000066">
    <property type="protein sequence ID" value="ECU0931601.1"/>
    <property type="molecule type" value="Genomic_DNA"/>
</dbReference>
<dbReference type="EMBL" id="AAHYAN010000023">
    <property type="protein sequence ID" value="ECB5811700.1"/>
    <property type="molecule type" value="Genomic_DNA"/>
</dbReference>
<evidence type="ECO:0000313" key="25">
    <source>
        <dbReference type="EMBL" id="ECD8865841.1"/>
    </source>
</evidence>
<dbReference type="EMBL" id="DAASFJ010000019">
    <property type="protein sequence ID" value="HAE5291987.1"/>
    <property type="molecule type" value="Genomic_DNA"/>
</dbReference>
<evidence type="ECO:0000313" key="21">
    <source>
        <dbReference type="EMBL" id="ECB0126027.1"/>
    </source>
</evidence>
<evidence type="ECO:0000313" key="60">
    <source>
        <dbReference type="EMBL" id="HAB4350208.1"/>
    </source>
</evidence>
<dbReference type="EMBL" id="AALSGV010000030">
    <property type="protein sequence ID" value="EDC8474169.1"/>
    <property type="molecule type" value="Genomic_DNA"/>
</dbReference>
<evidence type="ECO:0000313" key="11">
    <source>
        <dbReference type="EMBL" id="EBO9088085.1"/>
    </source>
</evidence>
<evidence type="ECO:0000313" key="5">
    <source>
        <dbReference type="EMBL" id="EBO2481653.1"/>
    </source>
</evidence>
<evidence type="ECO:0000313" key="67">
    <source>
        <dbReference type="EMBL" id="HAB5775857.1"/>
    </source>
</evidence>
<evidence type="ECO:0000313" key="28">
    <source>
        <dbReference type="EMBL" id="ECS9814716.1"/>
    </source>
</evidence>
<dbReference type="EMBL" id="AAGUYX010000055">
    <property type="protein sequence ID" value="EBS2747511.1"/>
    <property type="molecule type" value="Genomic_DNA"/>
</dbReference>
<dbReference type="EMBL" id="DAAUEF010000020">
    <property type="protein sequence ID" value="HAF1328184.1"/>
    <property type="molecule type" value="Genomic_DNA"/>
</dbReference>
<evidence type="ECO:0000313" key="18">
    <source>
        <dbReference type="EMBL" id="EBZ3923963.1"/>
    </source>
</evidence>
<evidence type="ECO:0000313" key="3">
    <source>
        <dbReference type="EMBL" id="EBM8275918.1"/>
    </source>
</evidence>
<evidence type="ECO:0000313" key="14">
    <source>
        <dbReference type="EMBL" id="EBX3966990.1"/>
    </source>
</evidence>
<evidence type="ECO:0000313" key="70">
    <source>
        <dbReference type="EMBL" id="HAC7055834.1"/>
    </source>
</evidence>
<evidence type="ECO:0000313" key="66">
    <source>
        <dbReference type="EMBL" id="HAB5735751.1"/>
    </source>
</evidence>
<dbReference type="EMBL" id="DAAGVG010000070">
    <property type="protein sequence ID" value="HAB4699476.1"/>
    <property type="molecule type" value="Genomic_DNA"/>
</dbReference>
<dbReference type="EMBL" id="DAARIV010000059">
    <property type="protein sequence ID" value="HAE2609576.1"/>
    <property type="molecule type" value="Genomic_DNA"/>
</dbReference>
<dbReference type="EMBL" id="AAFZEX010000055">
    <property type="protein sequence ID" value="EBL4738885.1"/>
    <property type="molecule type" value="Genomic_DNA"/>
</dbReference>
<dbReference type="EMBL" id="DAAWGW010000010">
    <property type="protein sequence ID" value="HAF7837376.1"/>
    <property type="molecule type" value="Genomic_DNA"/>
</dbReference>
<evidence type="ECO:0000313" key="63">
    <source>
        <dbReference type="EMBL" id="HAB4533602.1"/>
    </source>
</evidence>
<dbReference type="Proteomes" id="UP000839930">
    <property type="component" value="Unassembled WGS sequence"/>
</dbReference>
<evidence type="ECO:0000313" key="37">
    <source>
        <dbReference type="EMBL" id="ECV1009282.1"/>
    </source>
</evidence>
<dbReference type="EMBL" id="AAGHXE010000115">
    <property type="protein sequence ID" value="EBO2481653.1"/>
    <property type="molecule type" value="Genomic_DNA"/>
</dbReference>
<evidence type="ECO:0000313" key="65">
    <source>
        <dbReference type="EMBL" id="HAB4699476.1"/>
    </source>
</evidence>
<evidence type="ECO:0000313" key="56">
    <source>
        <dbReference type="EMBL" id="HAB3678460.1"/>
    </source>
</evidence>
<dbReference type="EMBL" id="AAHQZD010000026">
    <property type="protein sequence ID" value="EBZ3923963.1"/>
    <property type="molecule type" value="Genomic_DNA"/>
</dbReference>
<evidence type="ECO:0000313" key="69">
    <source>
        <dbReference type="EMBL" id="HAC6600268.1"/>
    </source>
</evidence>
<evidence type="ECO:0000313" key="26">
    <source>
        <dbReference type="EMBL" id="ECK9185570.1"/>
    </source>
</evidence>
<evidence type="ECO:0000313" key="40">
    <source>
        <dbReference type="EMBL" id="ECX1649376.1"/>
    </source>
</evidence>
<evidence type="ECO:0000313" key="62">
    <source>
        <dbReference type="EMBL" id="HAB4489768.1"/>
    </source>
</evidence>
<evidence type="ECO:0000313" key="29">
    <source>
        <dbReference type="EMBL" id="ECT1142570.1"/>
    </source>
</evidence>
<dbReference type="EMBL" id="AAIGEA010000020">
    <property type="protein sequence ID" value="ECD8865841.1"/>
    <property type="molecule type" value="Genomic_DNA"/>
</dbReference>
<dbReference type="EMBL" id="AAGJVM010000063">
    <property type="protein sequence ID" value="EBO8410570.1"/>
    <property type="molecule type" value="Genomic_DNA"/>
</dbReference>
<evidence type="ECO:0000313" key="88">
    <source>
        <dbReference type="EMBL" id="HAF7566685.1"/>
    </source>
</evidence>
<reference evidence="42" key="3">
    <citation type="submission" date="2018-07" db="EMBL/GenBank/DDBJ databases">
        <authorList>
            <consortium name="NARMS: The National Antimicrobial Resistance Monitoring System"/>
        </authorList>
    </citation>
    <scope>NUCLEOTIDE SEQUENCE</scope>
    <source>
        <strain evidence="9">FSIS11919428</strain>
        <strain evidence="42">FSIS1605484</strain>
        <strain evidence="48">FSIS1710722</strain>
    </source>
</reference>
<dbReference type="EMBL" id="DAAMGN010000019">
    <property type="protein sequence ID" value="HAC6553976.1"/>
    <property type="molecule type" value="Genomic_DNA"/>
</dbReference>
<evidence type="ECO:0000313" key="55">
    <source>
        <dbReference type="EMBL" id="HAB2264662.1"/>
    </source>
</evidence>
<evidence type="ECO:0000313" key="31">
    <source>
        <dbReference type="EMBL" id="ECU0729633.1"/>
    </source>
</evidence>
<dbReference type="EMBL" id="DAAQZO010000125">
    <property type="protein sequence ID" value="HAE1587244.1"/>
    <property type="molecule type" value="Genomic_DNA"/>
</dbReference>
<name>A0A3R0DCS2_SALIN</name>
<dbReference type="EMBL" id="AAHQWV010000058">
    <property type="protein sequence ID" value="EBZ3641016.1"/>
    <property type="molecule type" value="Genomic_DNA"/>
</dbReference>
<evidence type="ECO:0000313" key="80">
    <source>
        <dbReference type="EMBL" id="HAE6309162.1"/>
    </source>
</evidence>
<dbReference type="EMBL" id="AAHPAG010000070">
    <property type="protein sequence ID" value="EBY7803317.1"/>
    <property type="molecule type" value="Genomic_DNA"/>
</dbReference>
<dbReference type="EMBL" id="AAGJYK010000060">
    <property type="protein sequence ID" value="EBO8904838.1"/>
    <property type="molecule type" value="Genomic_DNA"/>
</dbReference>
<accession>A0A3R0DCS2</accession>
<dbReference type="EMBL" id="DAAGTV010000032">
    <property type="protein sequence ID" value="HAB4533602.1"/>
    <property type="molecule type" value="Genomic_DNA"/>
</dbReference>
<evidence type="ECO:0000313" key="75">
    <source>
        <dbReference type="EMBL" id="HAE2609576.1"/>
    </source>
</evidence>
<evidence type="ECO:0000313" key="19">
    <source>
        <dbReference type="EMBL" id="ECA0963568.1"/>
    </source>
</evidence>
<dbReference type="EMBL" id="AAMEVE010000018">
    <property type="protein sequence ID" value="EDG6336165.1"/>
    <property type="molecule type" value="Genomic_DNA"/>
</dbReference>
<evidence type="ECO:0000313" key="33">
    <source>
        <dbReference type="EMBL" id="ECU0931601.1"/>
    </source>
</evidence>
<dbReference type="EMBL" id="AALOZJ010000022">
    <property type="protein sequence ID" value="EDB8943815.1"/>
    <property type="molecule type" value="Genomic_DNA"/>
</dbReference>
<evidence type="ECO:0000313" key="16">
    <source>
        <dbReference type="EMBL" id="EBZ3641016.1"/>
    </source>
</evidence>
<evidence type="ECO:0000313" key="30">
    <source>
        <dbReference type="EMBL" id="ECT3917234.1"/>
    </source>
</evidence>
<evidence type="ECO:0000313" key="1">
    <source>
        <dbReference type="EMBL" id="EBL4738885.1"/>
    </source>
</evidence>
<dbReference type="EMBL" id="DAAFWO010000020">
    <property type="protein sequence ID" value="HAB1822638.1"/>
    <property type="molecule type" value="Genomic_DNA"/>
</dbReference>
<proteinExistence type="predicted"/>
<dbReference type="EMBL" id="DAAGTL010000072">
    <property type="protein sequence ID" value="HAB4489768.1"/>
    <property type="molecule type" value="Genomic_DNA"/>
</dbReference>
<dbReference type="EMBL" id="AALOYY010000020">
    <property type="protein sequence ID" value="EDB8864099.1"/>
    <property type="molecule type" value="Genomic_DNA"/>
</dbReference>
<evidence type="ECO:0000313" key="23">
    <source>
        <dbReference type="EMBL" id="ECB5811700.1"/>
    </source>
</evidence>
<evidence type="ECO:0000313" key="17">
    <source>
        <dbReference type="EMBL" id="EBZ3768071.1"/>
    </source>
</evidence>
<dbReference type="EMBL" id="AAGJYV010000048">
    <property type="protein sequence ID" value="EBO8932823.1"/>
    <property type="molecule type" value="Genomic_DNA"/>
</dbReference>
<dbReference type="EMBL" id="AAKLTB010000101">
    <property type="protein sequence ID" value="ECT1142570.1"/>
    <property type="molecule type" value="Genomic_DNA"/>
</dbReference>
<evidence type="ECO:0000313" key="81">
    <source>
        <dbReference type="EMBL" id="HAE7979728.1"/>
    </source>
</evidence>
<evidence type="ECO:0000313" key="12">
    <source>
        <dbReference type="EMBL" id="EBS2524862.1"/>
    </source>
</evidence>
<dbReference type="EMBL" id="AAGDVW010000065">
    <property type="protein sequence ID" value="EBM8275918.1"/>
    <property type="molecule type" value="Genomic_DNA"/>
</dbReference>
<dbReference type="EMBL" id="AAIFWQ010000025">
    <property type="protein sequence ID" value="ECD7998285.1"/>
    <property type="molecule type" value="Genomic_DNA"/>
</dbReference>
<evidence type="ECO:0000313" key="22">
    <source>
        <dbReference type="EMBL" id="ECB2704307.1"/>
    </source>
</evidence>
<evidence type="ECO:0000313" key="54">
    <source>
        <dbReference type="EMBL" id="HAB1822638.1"/>
    </source>
</evidence>
<dbReference type="EMBL" id="AAKPLR010000068">
    <property type="protein sequence ID" value="ECU2848216.1"/>
    <property type="molecule type" value="Genomic_DNA"/>
</dbReference>
<dbReference type="EMBL" id="AAGJWD010000046">
    <property type="protein sequence ID" value="EBO8617055.1"/>
    <property type="molecule type" value="Genomic_DNA"/>
</dbReference>
<dbReference type="EMBL" id="AAKOWC010000087">
    <property type="protein sequence ID" value="ECU0950641.1"/>
    <property type="molecule type" value="Genomic_DNA"/>
</dbReference>
<evidence type="ECO:0000313" key="91">
    <source>
        <dbReference type="EMBL" id="QJV40367.1"/>
    </source>
</evidence>
<dbReference type="EMBL" id="AAKOVI010000071">
    <property type="protein sequence ID" value="ECU0851326.1"/>
    <property type="molecule type" value="Genomic_DNA"/>
</dbReference>
<dbReference type="EMBL" id="AAKSJL010000057">
    <property type="protein sequence ID" value="ECV5413444.1"/>
    <property type="molecule type" value="Genomic_DNA"/>
</dbReference>
<evidence type="ECO:0000313" key="89">
    <source>
        <dbReference type="EMBL" id="HAF7837376.1"/>
    </source>
</evidence>
<dbReference type="EMBL" id="DAATVX010000019">
    <property type="protein sequence ID" value="HAF0343307.1"/>
    <property type="molecule type" value="Genomic_DNA"/>
</dbReference>
<dbReference type="EMBL" id="AAKOZE010000089">
    <property type="protein sequence ID" value="ECU1307265.1"/>
    <property type="molecule type" value="Genomic_DNA"/>
</dbReference>
<dbReference type="EMBL" id="CP052804">
    <property type="protein sequence ID" value="QJV40367.1"/>
    <property type="molecule type" value="Genomic_DNA"/>
</dbReference>
<evidence type="ECO:0000313" key="51">
    <source>
        <dbReference type="EMBL" id="HAA0875835.1"/>
    </source>
</evidence>
<dbReference type="EMBL" id="AAGUXB010000135">
    <property type="protein sequence ID" value="EBS2524862.1"/>
    <property type="molecule type" value="Genomic_DNA"/>
</dbReference>
<evidence type="ECO:0000313" key="7">
    <source>
        <dbReference type="EMBL" id="EBO8483009.1"/>
    </source>
</evidence>
<reference evidence="22" key="5">
    <citation type="submission" date="2019-02" db="EMBL/GenBank/DDBJ databases">
        <authorList>
            <consortium name="GenomeTrakr network: Whole genome sequencing for foodborne pathogen traceback"/>
        </authorList>
    </citation>
    <scope>NUCLEOTIDE SEQUENCE</scope>
    <source>
        <strain evidence="44">CFSAN037700</strain>
        <strain evidence="45">CFSAN037709</strain>
        <strain evidence="46">CFSAN037722</strain>
        <strain evidence="27">FSIS11809892</strain>
        <strain evidence="32">FSIS11809959</strain>
        <strain evidence="33">FSIS11810047</strain>
        <strain evidence="34">FSIS11810049</strain>
        <strain evidence="28">FSIS11810308</strain>
        <strain evidence="39">FSIS11811714</strain>
        <strain evidence="7">FSIS11813724</strain>
        <strain evidence="17">FSIS11814551</strain>
        <strain evidence="16">FSIS11814560</strain>
        <strain evidence="3">FSIS11919071</strain>
        <strain evidence="5">FSIS11919895</strain>
        <strain evidence="1">FSIS11920420</strain>
        <strain evidence="26">FSIS11920791</strain>
        <strain evidence="40">FSIS1504604</strain>
        <strain evidence="41">FSIS1505305</strain>
        <strain evidence="47">FSIS1607987</strain>
        <strain evidence="49">FSIS1700006</strain>
        <strain evidence="50">FSIS1710673</strain>
        <strain evidence="31">FSIS21821670</strain>
        <strain evidence="35">FSIS21821799</strain>
        <strain evidence="37">FSIS21821917</strain>
        <strain evidence="30">FSIS21822115</strain>
        <strain evidence="20">FSIS21823005</strain>
        <strain evidence="8">FSIS21823015</strain>
        <strain evidence="6">FSIS21823046</strain>
        <strain evidence="22">FSIS21923374</strain>
        <strain evidence="23">FSIS21923591</strain>
        <strain evidence="10">FSIS21923917</strain>
        <strain evidence="38">FSIS31800552</strain>
        <strain evidence="29">FSIS31800621</strain>
        <strain evidence="36">FSIS31800750</strain>
        <strain evidence="19">FSIS31801318</strain>
        <strain evidence="2">FSIS31901417</strain>
        <strain evidence="4">FSIS31901572</strain>
        <strain evidence="11">FSIS31901849</strain>
    </source>
</reference>
<evidence type="ECO:0000313" key="58">
    <source>
        <dbReference type="EMBL" id="HAB4151746.1"/>
    </source>
</evidence>
<evidence type="ECO:0000313" key="32">
    <source>
        <dbReference type="EMBL" id="ECU0851326.1"/>
    </source>
</evidence>
<evidence type="ECO:0000313" key="52">
    <source>
        <dbReference type="EMBL" id="HAB1679358.1"/>
    </source>
</evidence>
<dbReference type="EMBL" id="DAASGW010000080">
    <property type="protein sequence ID" value="HAE5473386.1"/>
    <property type="molecule type" value="Genomic_DNA"/>
</dbReference>
<reference evidence="15" key="4">
    <citation type="submission" date="2018-09" db="EMBL/GenBank/DDBJ databases">
        <authorList>
            <person name="Ashton P.M."/>
            <person name="Dallman T."/>
            <person name="Nair S."/>
            <person name="De Pinna E."/>
            <person name="Peters T."/>
            <person name="Grant K."/>
        </authorList>
    </citation>
    <scope>NUCLEOTIDE SEQUENCE</scope>
    <source>
        <strain evidence="43">113036</strain>
        <strain evidence="15">464040</strain>
        <strain evidence="12">505460</strain>
        <strain evidence="14">516951</strain>
        <strain evidence="13">528553</strain>
        <strain evidence="21">563459</strain>
        <strain evidence="18">624378</strain>
        <strain evidence="25">707098</strain>
        <strain evidence="24">761617</strain>
    </source>
</reference>
<reference evidence="88" key="2">
    <citation type="submission" date="2018-07" db="EMBL/GenBank/DDBJ databases">
        <authorList>
            <consortium name="NCBI Pathogen Detection Project"/>
        </authorList>
    </citation>
    <scope>NUCLEOTIDE SEQUENCE</scope>
    <source>
        <strain evidence="83">07041415_broiler_meat_pESI_ESC-S_2007</strain>
        <strain evidence="68">09051564_79_broiler_meat_pESI_ESC-S_2009</strain>
        <strain evidence="77">12037823_11_broiler_chicken_pESI_CTX_M1_2012</strain>
        <strain evidence="51">13-3055</strain>
        <strain evidence="84">13002124_1_human_pESI_CTX_M1_2013</strain>
        <strain evidence="81">13002124_34_broiler meat_pESI_CTX_M1_2013</strain>
        <strain evidence="87">13065790_185_Pig_pESI_CTX_M1_2013</strain>
        <strain evidence="82">14026835_human_pESI_CTX_M65_2014</strain>
        <strain evidence="76">14035093_human_pESI_CTX_M1_2014</strain>
        <strain evidence="69">14057027_15_broiler_meat_pESI_CTX_M1_2014</strain>
        <strain evidence="88">Salmonella enterica</strain>
    </source>
</reference>
<dbReference type="EMBL" id="AAGKAB010000064">
    <property type="protein sequence ID" value="EBO9088085.1"/>
    <property type="molecule type" value="Genomic_DNA"/>
</dbReference>
<evidence type="ECO:0000313" key="84">
    <source>
        <dbReference type="EMBL" id="HAF0343307.1"/>
    </source>
</evidence>
<dbReference type="EMBL" id="DAAGUF010000086">
    <property type="protein sequence ID" value="HAB4578595.1"/>
    <property type="molecule type" value="Genomic_DNA"/>
</dbReference>
<dbReference type="EMBL" id="AAMETK010000030">
    <property type="protein sequence ID" value="EDG6141157.1"/>
    <property type="molecule type" value="Genomic_DNA"/>
</dbReference>
<geneLocation type="plasmid" evidence="91">
    <name>pN17S0973</name>
</geneLocation>
<reference evidence="88" key="1">
    <citation type="journal article" date="2018" name="Genome Biol.">
        <title>SKESA: strategic k-mer extension for scrupulous assemblies.</title>
        <authorList>
            <person name="Souvorov A."/>
            <person name="Agarwala R."/>
            <person name="Lipman D.J."/>
        </authorList>
    </citation>
    <scope>NUCLEOTIDE SEQUENCE</scope>
    <source>
        <strain evidence="83">07041415_broiler_meat_pESI_ESC-S_2007</strain>
        <strain evidence="68">09051564_79_broiler_meat_pESI_ESC-S_2009</strain>
        <strain evidence="77">12037823_11_broiler_chicken_pESI_CTX_M1_2012</strain>
        <strain evidence="51">13-3055</strain>
        <strain evidence="84">13002124_1_human_pESI_CTX_M1_2013</strain>
        <strain evidence="81">13002124_34_broiler meat_pESI_CTX_M1_2013</strain>
        <strain evidence="87">13065790_185_Pig_pESI_CTX_M1_2013</strain>
        <strain evidence="82">14026835_human_pESI_CTX_M65_2014</strain>
        <strain evidence="76">14035093_human_pESI_CTX_M1_2014</strain>
        <strain evidence="69">14057027_15_broiler_meat_pESI_CTX_M1_2014</strain>
        <strain evidence="88">Salmonella enterica</strain>
    </source>
</reference>
<dbReference type="EMBL" id="DAAGAN010000019">
    <property type="protein sequence ID" value="HAB2264662.1"/>
    <property type="molecule type" value="Genomic_DNA"/>
</dbReference>
<evidence type="ECO:0000313" key="83">
    <source>
        <dbReference type="EMBL" id="HAF0046139.1"/>
    </source>
</evidence>
<evidence type="ECO:0000313" key="53">
    <source>
        <dbReference type="EMBL" id="HAB1724219.1"/>
    </source>
</evidence>
<evidence type="ECO:0000313" key="42">
    <source>
        <dbReference type="EMBL" id="ECZ8875679.1"/>
    </source>
</evidence>
<evidence type="ECO:0000313" key="47">
    <source>
        <dbReference type="EMBL" id="EDC8474169.1"/>
    </source>
</evidence>
<dbReference type="EMBL" id="DAAMKJ010000019">
    <property type="protein sequence ID" value="HAC7055834.1"/>
    <property type="molecule type" value="Genomic_DNA"/>
</dbReference>
<dbReference type="EMBL" id="AALGHN010000021">
    <property type="protein sequence ID" value="ECY9479200.1"/>
    <property type="molecule type" value="Genomic_DNA"/>
</dbReference>
<dbReference type="EMBL" id="DAATCB010000020">
    <property type="protein sequence ID" value="HAE7979728.1"/>
    <property type="molecule type" value="Genomic_DNA"/>
</dbReference>
<evidence type="ECO:0000313" key="76">
    <source>
        <dbReference type="EMBL" id="HAE5291987.1"/>
    </source>
</evidence>
<evidence type="ECO:0000313" key="9">
    <source>
        <dbReference type="EMBL" id="EBO8904838.1"/>
    </source>
</evidence>
<dbReference type="EMBL" id="AAKOUH010000084">
    <property type="protein sequence ID" value="ECU0729633.1"/>
    <property type="molecule type" value="Genomic_DNA"/>
</dbReference>
<evidence type="ECO:0000313" key="46">
    <source>
        <dbReference type="EMBL" id="EDB8943815.1"/>
    </source>
</evidence>
<dbReference type="EMBL" id="AAKMPT010000079">
    <property type="protein sequence ID" value="ECT3917234.1"/>
    <property type="molecule type" value="Genomic_DNA"/>
</dbReference>
<evidence type="ECO:0000313" key="35">
    <source>
        <dbReference type="EMBL" id="ECU1307265.1"/>
    </source>
</evidence>
<dbReference type="EMBL" id="AALLAD010000030">
    <property type="protein sequence ID" value="EDA7189890.1"/>
    <property type="molecule type" value="Genomic_DNA"/>
</dbReference>
<evidence type="ECO:0000313" key="85">
    <source>
        <dbReference type="EMBL" id="HAF1328184.1"/>
    </source>
</evidence>
<evidence type="ECO:0000313" key="24">
    <source>
        <dbReference type="EMBL" id="ECD7998285.1"/>
    </source>
</evidence>
<protein>
    <submittedName>
        <fullName evidence="88">Helix-turn-helix domain-containing protein</fullName>
    </submittedName>
</protein>
<keyword evidence="90" id="KW-0614">Plasmid</keyword>
<dbReference type="AlphaFoldDB" id="A0A3R0DCS2"/>
<dbReference type="EMBL" id="DAAHDX010000020">
    <property type="protein sequence ID" value="HAB5735751.1"/>
    <property type="molecule type" value="Genomic_DNA"/>
</dbReference>
<evidence type="ECO:0000313" key="61">
    <source>
        <dbReference type="EMBL" id="HAB4386453.1"/>
    </source>
</evidence>
<dbReference type="EMBL" id="DAATTN010000019">
    <property type="protein sequence ID" value="HAF0046139.1"/>
    <property type="molecule type" value="Genomic_DNA"/>
</dbReference>
<evidence type="ECO:0000313" key="79">
    <source>
        <dbReference type="EMBL" id="HAE5473386.1"/>
    </source>
</evidence>
<evidence type="ECO:0000313" key="10">
    <source>
        <dbReference type="EMBL" id="EBO8932823.1"/>
    </source>
</evidence>
<evidence type="ECO:0000313" key="34">
    <source>
        <dbReference type="EMBL" id="ECU0950641.1"/>
    </source>
</evidence>
<evidence type="ECO:0000313" key="77">
    <source>
        <dbReference type="EMBL" id="HAE5305823.1"/>
    </source>
</evidence>
<dbReference type="EMBL" id="AAJEAI010000034">
    <property type="protein sequence ID" value="ECK9185570.1"/>
    <property type="molecule type" value="Genomic_DNA"/>
</dbReference>
<dbReference type="EMBL" id="DAAGSG010000114">
    <property type="protein sequence ID" value="HAB4350208.1"/>
    <property type="molecule type" value="Genomic_DNA"/>
</dbReference>
<dbReference type="EMBL" id="AAKLIB010000073">
    <property type="protein sequence ID" value="ECS9814716.1"/>
    <property type="molecule type" value="Genomic_DNA"/>
</dbReference>
<dbReference type="EMBL" id="AAGJUI010000085">
    <property type="protein sequence ID" value="EBO8483009.1"/>
    <property type="molecule type" value="Genomic_DNA"/>
</dbReference>
<dbReference type="EMBL" id="DAAGQM010000020">
    <property type="protein sequence ID" value="HAB4151746.1"/>
    <property type="molecule type" value="Genomic_DNA"/>
</dbReference>
<dbReference type="EMBL" id="AAHWEZ010000027">
    <property type="protein sequence ID" value="ECB0126027.1"/>
    <property type="molecule type" value="Genomic_DNA"/>
</dbReference>
<evidence type="ECO:0000313" key="8">
    <source>
        <dbReference type="EMBL" id="EBO8617055.1"/>
    </source>
</evidence>
<dbReference type="EMBL" id="DAAGSN010000130">
    <property type="protein sequence ID" value="HAB4386453.1"/>
    <property type="molecule type" value="Genomic_DNA"/>
</dbReference>
<dbReference type="EMBL" id="AAHTGE010000011">
    <property type="protein sequence ID" value="ECA0963568.1"/>
    <property type="molecule type" value="Genomic_DNA"/>
</dbReference>
<evidence type="ECO:0000313" key="72">
    <source>
        <dbReference type="EMBL" id="HAE1587244.1"/>
    </source>
</evidence>
<evidence type="ECO:0000313" key="44">
    <source>
        <dbReference type="EMBL" id="EDB8864099.1"/>
    </source>
</evidence>
<evidence type="ECO:0000313" key="4">
    <source>
        <dbReference type="EMBL" id="EBO1800381.1"/>
    </source>
</evidence>
<evidence type="ECO:0000313" key="59">
    <source>
        <dbReference type="EMBL" id="HAB4174892.1"/>
    </source>
</evidence>
<evidence type="ECO:0000313" key="49">
    <source>
        <dbReference type="EMBL" id="EDG6141157.1"/>
    </source>
</evidence>
<evidence type="ECO:0000313" key="71">
    <source>
        <dbReference type="EMBL" id="HAE1346461.1"/>
    </source>
</evidence>
<evidence type="ECO:0000313" key="41">
    <source>
        <dbReference type="EMBL" id="ECY9479200.1"/>
    </source>
</evidence>
<dbReference type="EMBL" id="AAHQXU010000077">
    <property type="protein sequence ID" value="EBZ3768071.1"/>
    <property type="molecule type" value="Genomic_DNA"/>
</dbReference>
<dbReference type="EMBL" id="DAAGMV010000021">
    <property type="protein sequence ID" value="HAB3719123.1"/>
    <property type="molecule type" value="Genomic_DNA"/>
</dbReference>
<dbReference type="EMBL" id="DAAFVM010000014">
    <property type="protein sequence ID" value="HAB1679358.1"/>
    <property type="molecule type" value="Genomic_DNA"/>
</dbReference>
<geneLocation type="plasmid" evidence="90">
    <name>pN17S0976</name>
</geneLocation>
<dbReference type="EMBL" id="DAAQYB010000106">
    <property type="protein sequence ID" value="HAE1346461.1"/>
    <property type="molecule type" value="Genomic_DNA"/>
</dbReference>
<dbReference type="EMBL" id="AAHLCX010000046">
    <property type="protein sequence ID" value="EBX3966990.1"/>
    <property type="molecule type" value="Genomic_DNA"/>
</dbReference>
<dbReference type="EMBL" id="DAAHEK010000020">
    <property type="protein sequence ID" value="HAB5775857.1"/>
    <property type="molecule type" value="Genomic_DNA"/>
</dbReference>
<dbReference type="EMBL" id="AALIFF010000009">
    <property type="protein sequence ID" value="ECZ8875679.1"/>
    <property type="molecule type" value="Genomic_DNA"/>
</dbReference>
<evidence type="ECO:0000313" key="6">
    <source>
        <dbReference type="EMBL" id="EBO8410570.1"/>
    </source>
</evidence>
<dbReference type="EMBL" id="DAAMGU010000019">
    <property type="protein sequence ID" value="HAC6600268.1"/>
    <property type="molecule type" value="Genomic_DNA"/>
</dbReference>
<dbReference type="EMBL" id="DAAGMO010000012">
    <property type="protein sequence ID" value="HAB3678460.1"/>
    <property type="molecule type" value="Genomic_DNA"/>
</dbReference>
<dbReference type="EMBL" id="DAAUEJ010000024">
    <property type="protein sequence ID" value="HAF1350051.1"/>
    <property type="molecule type" value="Genomic_DNA"/>
</dbReference>
<evidence type="ECO:0000313" key="82">
    <source>
        <dbReference type="EMBL" id="HAF0041244.1"/>
    </source>
</evidence>
<evidence type="ECO:0000313" key="45">
    <source>
        <dbReference type="EMBL" id="EDB8897251.1"/>
    </source>
</evidence>
<evidence type="ECO:0000313" key="2">
    <source>
        <dbReference type="EMBL" id="EBM7866415.1"/>
    </source>
</evidence>
<evidence type="ECO:0000313" key="73">
    <source>
        <dbReference type="EMBL" id="HAE1619974.1"/>
    </source>
</evidence>
<dbReference type="EMBL" id="AAKSCF010000045">
    <property type="protein sequence ID" value="ECV3265295.1"/>
    <property type="molecule type" value="Genomic_DNA"/>
</dbReference>
<dbReference type="EMBL" id="DAARAM010000022">
    <property type="protein sequence ID" value="HAE1619974.1"/>
    <property type="molecule type" value="Genomic_DNA"/>
</dbReference>
<dbReference type="EMBL" id="CP052802">
    <property type="protein sequence ID" value="QJV35779.1"/>
    <property type="molecule type" value="Genomic_DNA"/>
</dbReference>
<evidence type="ECO:0000313" key="15">
    <source>
        <dbReference type="EMBL" id="EBY7803317.1"/>
    </source>
</evidence>
<dbReference type="EMBL" id="DAAAKK010000019">
    <property type="protein sequence ID" value="HAA0875835.1"/>
    <property type="molecule type" value="Genomic_DNA"/>
</dbReference>
<evidence type="ECO:0000313" key="39">
    <source>
        <dbReference type="EMBL" id="ECV5413444.1"/>
    </source>
</evidence>
<dbReference type="EMBL" id="AAMDBK010000047">
    <property type="protein sequence ID" value="EDG1267762.1"/>
    <property type="molecule type" value="Genomic_DNA"/>
</dbReference>
<evidence type="ECO:0000313" key="43">
    <source>
        <dbReference type="EMBL" id="EDA7189890.1"/>
    </source>
</evidence>
<sequence>MRTYKYRLCQTIDQAEFLAQTYDCVPLICNAVLHWHISIFIAQCEAGSRIFGHPDYNVCCNVNVTKLSISQLSNIMEQMWPLYAGILKQLIEYQWLRMF</sequence>
<dbReference type="EMBL" id="DAAWEB010000101">
    <property type="protein sequence ID" value="HAF7566685.1"/>
    <property type="molecule type" value="Genomic_DNA"/>
</dbReference>
<evidence type="ECO:0000313" key="57">
    <source>
        <dbReference type="EMBL" id="HAB3719123.1"/>
    </source>
</evidence>
<evidence type="ECO:0000313" key="87">
    <source>
        <dbReference type="EMBL" id="HAF7373268.1"/>
    </source>
</evidence>
<evidence type="ECO:0000313" key="86">
    <source>
        <dbReference type="EMBL" id="HAF1350051.1"/>
    </source>
</evidence>
<dbReference type="EMBL" id="AAGDRP010000033">
    <property type="protein sequence ID" value="EBM7866415.1"/>
    <property type="molecule type" value="Genomic_DNA"/>
</dbReference>
<dbReference type="EMBL" id="DAASGO010000068">
    <property type="protein sequence ID" value="HAE5436202.1"/>
    <property type="molecule type" value="Genomic_DNA"/>
</dbReference>
<dbReference type="EMBL" id="AAKYXH010000024">
    <property type="protein sequence ID" value="ECX1649376.1"/>
    <property type="molecule type" value="Genomic_DNA"/>
</dbReference>
<reference evidence="90" key="6">
    <citation type="submission" date="2020-04" db="EMBL/GenBank/DDBJ databases">
        <title>The Salmonella enterica Resistant Infantis in Poultry (RIP) Clone Continues to Spread and Recombine in the United States.</title>
        <authorList>
            <person name="Tyson G.H."/>
            <person name="Li C."/>
            <person name="Harrison L."/>
            <person name="Martin G."/>
            <person name="Hsu C.-H."/>
            <person name="Tate H."/>
            <person name="Tran T.-T.T."/>
            <person name="Strain E."/>
            <person name="Zhao S."/>
        </authorList>
    </citation>
    <scope>NUCLEOTIDE SEQUENCE</scope>
    <source>
        <strain evidence="91">CVM N17S973</strain>
        <strain evidence="90">CVM N17S976</strain>
        <plasmid evidence="91">pN17S0973</plasmid>
        <plasmid evidence="90">pN17S0976</plasmid>
    </source>
</reference>
<evidence type="ECO:0000313" key="64">
    <source>
        <dbReference type="EMBL" id="HAB4578595.1"/>
    </source>
</evidence>
<evidence type="ECO:0000313" key="27">
    <source>
        <dbReference type="EMBL" id="ECS9071585.1"/>
    </source>
</evidence>
<evidence type="ECO:0000313" key="36">
    <source>
        <dbReference type="EMBL" id="ECU2848216.1"/>
    </source>
</evidence>
<dbReference type="EMBL" id="AAKSRR010000051">
    <property type="protein sequence ID" value="ECV1009282.1"/>
    <property type="molecule type" value="Genomic_DNA"/>
</dbReference>
<evidence type="ECO:0000313" key="50">
    <source>
        <dbReference type="EMBL" id="EDG6336165.1"/>
    </source>
</evidence>
<evidence type="ECO:0000313" key="13">
    <source>
        <dbReference type="EMBL" id="EBS2747511.1"/>
    </source>
</evidence>
<evidence type="ECO:0000313" key="20">
    <source>
        <dbReference type="EMBL" id="ECA3973468.1"/>
    </source>
</evidence>
<dbReference type="EMBL" id="AAKLCC010000068">
    <property type="protein sequence ID" value="ECS9071585.1"/>
    <property type="molecule type" value="Genomic_DNA"/>
</dbReference>
<dbReference type="EMBL" id="DAATTM010000020">
    <property type="protein sequence ID" value="HAF0041244.1"/>
    <property type="molecule type" value="Genomic_DNA"/>
</dbReference>
<evidence type="ECO:0000313" key="48">
    <source>
        <dbReference type="EMBL" id="EDG1267762.1"/>
    </source>
</evidence>
<evidence type="ECO:0000313" key="38">
    <source>
        <dbReference type="EMBL" id="ECV3265295.1"/>
    </source>
</evidence>